<evidence type="ECO:0000256" key="14">
    <source>
        <dbReference type="PIRNR" id="PIRNR004491"/>
    </source>
</evidence>
<dbReference type="CDD" id="cd02064">
    <property type="entry name" value="FAD_synthetase_N"/>
    <property type="match status" value="1"/>
</dbReference>
<gene>
    <name evidence="16" type="primary">ribF</name>
    <name evidence="16" type="ORF">IAA83_02935</name>
</gene>
<comment type="pathway">
    <text evidence="1 14">Cofactor biosynthesis; FAD biosynthesis; FAD from FMN: step 1/1.</text>
</comment>
<comment type="catalytic activity">
    <reaction evidence="12 14">
        <text>riboflavin + ATP = FMN + ADP + H(+)</text>
        <dbReference type="Rhea" id="RHEA:14357"/>
        <dbReference type="ChEBI" id="CHEBI:15378"/>
        <dbReference type="ChEBI" id="CHEBI:30616"/>
        <dbReference type="ChEBI" id="CHEBI:57986"/>
        <dbReference type="ChEBI" id="CHEBI:58210"/>
        <dbReference type="ChEBI" id="CHEBI:456216"/>
        <dbReference type="EC" id="2.7.1.26"/>
    </reaction>
</comment>
<evidence type="ECO:0000256" key="9">
    <source>
        <dbReference type="ARBA" id="ARBA00022827"/>
    </source>
</evidence>
<dbReference type="InterPro" id="IPR015865">
    <property type="entry name" value="Riboflavin_kinase_bac/euk"/>
</dbReference>
<protein>
    <recommendedName>
        <fullName evidence="14">Riboflavin biosynthesis protein</fullName>
    </recommendedName>
    <domain>
        <recommendedName>
            <fullName evidence="14">Riboflavin kinase</fullName>
            <ecNumber evidence="14">2.7.1.26</ecNumber>
        </recommendedName>
        <alternativeName>
            <fullName evidence="14">Flavokinase</fullName>
        </alternativeName>
    </domain>
    <domain>
        <recommendedName>
            <fullName evidence="14">FMN adenylyltransferase</fullName>
            <ecNumber evidence="14">2.7.7.2</ecNumber>
        </recommendedName>
        <alternativeName>
            <fullName evidence="14">FAD pyrophosphorylase</fullName>
        </alternativeName>
        <alternativeName>
            <fullName evidence="14">FAD synthase</fullName>
        </alternativeName>
    </domain>
</protein>
<proteinExistence type="inferred from homology"/>
<keyword evidence="6 14" id="KW-0548">Nucleotidyltransferase</keyword>
<keyword evidence="7 14" id="KW-0547">Nucleotide-binding</keyword>
<dbReference type="EC" id="2.7.7.2" evidence="14"/>
<dbReference type="SUPFAM" id="SSF82114">
    <property type="entry name" value="Riboflavin kinase-like"/>
    <property type="match status" value="1"/>
</dbReference>
<comment type="pathway">
    <text evidence="2 14">Cofactor biosynthesis; FMN biosynthesis; FMN from riboflavin (ATP route): step 1/1.</text>
</comment>
<dbReference type="SUPFAM" id="SSF52374">
    <property type="entry name" value="Nucleotidylyl transferase"/>
    <property type="match status" value="1"/>
</dbReference>
<accession>A0A9D1JSL3</accession>
<comment type="similarity">
    <text evidence="14">Belongs to the ribF family.</text>
</comment>
<evidence type="ECO:0000256" key="7">
    <source>
        <dbReference type="ARBA" id="ARBA00022741"/>
    </source>
</evidence>
<dbReference type="Gene3D" id="2.40.30.30">
    <property type="entry name" value="Riboflavin kinase-like"/>
    <property type="match status" value="1"/>
</dbReference>
<dbReference type="Proteomes" id="UP000886741">
    <property type="component" value="Unassembled WGS sequence"/>
</dbReference>
<keyword evidence="4 14" id="KW-0288">FMN</keyword>
<dbReference type="NCBIfam" id="TIGR00083">
    <property type="entry name" value="ribF"/>
    <property type="match status" value="1"/>
</dbReference>
<keyword evidence="3 14" id="KW-0285">Flavoprotein</keyword>
<comment type="catalytic activity">
    <reaction evidence="13 14">
        <text>FMN + ATP + H(+) = FAD + diphosphate</text>
        <dbReference type="Rhea" id="RHEA:17237"/>
        <dbReference type="ChEBI" id="CHEBI:15378"/>
        <dbReference type="ChEBI" id="CHEBI:30616"/>
        <dbReference type="ChEBI" id="CHEBI:33019"/>
        <dbReference type="ChEBI" id="CHEBI:57692"/>
        <dbReference type="ChEBI" id="CHEBI:58210"/>
        <dbReference type="EC" id="2.7.7.2"/>
    </reaction>
</comment>
<evidence type="ECO:0000259" key="15">
    <source>
        <dbReference type="SMART" id="SM00904"/>
    </source>
</evidence>
<evidence type="ECO:0000256" key="4">
    <source>
        <dbReference type="ARBA" id="ARBA00022643"/>
    </source>
</evidence>
<reference evidence="16" key="2">
    <citation type="journal article" date="2021" name="PeerJ">
        <title>Extensive microbial diversity within the chicken gut microbiome revealed by metagenomics and culture.</title>
        <authorList>
            <person name="Gilroy R."/>
            <person name="Ravi A."/>
            <person name="Getino M."/>
            <person name="Pursley I."/>
            <person name="Horton D.L."/>
            <person name="Alikhan N.F."/>
            <person name="Baker D."/>
            <person name="Gharbi K."/>
            <person name="Hall N."/>
            <person name="Watson M."/>
            <person name="Adriaenssens E.M."/>
            <person name="Foster-Nyarko E."/>
            <person name="Jarju S."/>
            <person name="Secka A."/>
            <person name="Antonio M."/>
            <person name="Oren A."/>
            <person name="Chaudhuri R.R."/>
            <person name="La Ragione R."/>
            <person name="Hildebrand F."/>
            <person name="Pallen M.J."/>
        </authorList>
    </citation>
    <scope>NUCLEOTIDE SEQUENCE</scope>
    <source>
        <strain evidence="16">ChiBcec16-1751</strain>
    </source>
</reference>
<dbReference type="PANTHER" id="PTHR22749">
    <property type="entry name" value="RIBOFLAVIN KINASE/FMN ADENYLYLTRANSFERASE"/>
    <property type="match status" value="1"/>
</dbReference>
<comment type="caution">
    <text evidence="16">The sequence shown here is derived from an EMBL/GenBank/DDBJ whole genome shotgun (WGS) entry which is preliminary data.</text>
</comment>
<evidence type="ECO:0000256" key="10">
    <source>
        <dbReference type="ARBA" id="ARBA00022840"/>
    </source>
</evidence>
<dbReference type="GO" id="GO:0008531">
    <property type="term" value="F:riboflavin kinase activity"/>
    <property type="evidence" value="ECO:0007669"/>
    <property type="project" value="UniProtKB-UniRule"/>
</dbReference>
<dbReference type="InterPro" id="IPR023468">
    <property type="entry name" value="Riboflavin_kinase"/>
</dbReference>
<keyword evidence="10 14" id="KW-0067">ATP-binding</keyword>
<dbReference type="Pfam" id="PF01687">
    <property type="entry name" value="Flavokinase"/>
    <property type="match status" value="1"/>
</dbReference>
<dbReference type="Gene3D" id="3.40.50.620">
    <property type="entry name" value="HUPs"/>
    <property type="match status" value="1"/>
</dbReference>
<dbReference type="GO" id="GO:0003919">
    <property type="term" value="F:FMN adenylyltransferase activity"/>
    <property type="evidence" value="ECO:0007669"/>
    <property type="project" value="UniProtKB-UniRule"/>
</dbReference>
<evidence type="ECO:0000256" key="1">
    <source>
        <dbReference type="ARBA" id="ARBA00004726"/>
    </source>
</evidence>
<dbReference type="Pfam" id="PF06574">
    <property type="entry name" value="FAD_syn"/>
    <property type="match status" value="1"/>
</dbReference>
<evidence type="ECO:0000313" key="16">
    <source>
        <dbReference type="EMBL" id="HIS64311.1"/>
    </source>
</evidence>
<organism evidence="16 17">
    <name type="scientific">Candidatus Avoscillospira avistercoris</name>
    <dbReference type="NCBI Taxonomy" id="2840707"/>
    <lineage>
        <taxon>Bacteria</taxon>
        <taxon>Bacillati</taxon>
        <taxon>Bacillota</taxon>
        <taxon>Clostridia</taxon>
        <taxon>Eubacteriales</taxon>
        <taxon>Oscillospiraceae</taxon>
        <taxon>Oscillospiraceae incertae sedis</taxon>
        <taxon>Candidatus Avoscillospira</taxon>
    </lineage>
</organism>
<evidence type="ECO:0000256" key="13">
    <source>
        <dbReference type="ARBA" id="ARBA00049494"/>
    </source>
</evidence>
<dbReference type="FunFam" id="3.40.50.620:FF:000021">
    <property type="entry name" value="Riboflavin biosynthesis protein"/>
    <property type="match status" value="1"/>
</dbReference>
<keyword evidence="11" id="KW-0511">Multifunctional enzyme</keyword>
<dbReference type="GO" id="GO:0006747">
    <property type="term" value="P:FAD biosynthetic process"/>
    <property type="evidence" value="ECO:0007669"/>
    <property type="project" value="UniProtKB-UniRule"/>
</dbReference>
<feature type="domain" description="Riboflavin kinase" evidence="15">
    <location>
        <begin position="171"/>
        <end position="296"/>
    </location>
</feature>
<evidence type="ECO:0000256" key="2">
    <source>
        <dbReference type="ARBA" id="ARBA00005201"/>
    </source>
</evidence>
<dbReference type="EC" id="2.7.1.26" evidence="14"/>
<evidence type="ECO:0000256" key="8">
    <source>
        <dbReference type="ARBA" id="ARBA00022777"/>
    </source>
</evidence>
<keyword evidence="9 14" id="KW-0274">FAD</keyword>
<dbReference type="InterPro" id="IPR014729">
    <property type="entry name" value="Rossmann-like_a/b/a_fold"/>
</dbReference>
<dbReference type="GO" id="GO:0009231">
    <property type="term" value="P:riboflavin biosynthetic process"/>
    <property type="evidence" value="ECO:0007669"/>
    <property type="project" value="InterPro"/>
</dbReference>
<keyword evidence="5 14" id="KW-0808">Transferase</keyword>
<reference evidence="16" key="1">
    <citation type="submission" date="2020-10" db="EMBL/GenBank/DDBJ databases">
        <authorList>
            <person name="Gilroy R."/>
        </authorList>
    </citation>
    <scope>NUCLEOTIDE SEQUENCE</scope>
    <source>
        <strain evidence="16">ChiBcec16-1751</strain>
    </source>
</reference>
<dbReference type="GO" id="GO:0005524">
    <property type="term" value="F:ATP binding"/>
    <property type="evidence" value="ECO:0007669"/>
    <property type="project" value="UniProtKB-UniRule"/>
</dbReference>
<dbReference type="AlphaFoldDB" id="A0A9D1JSL3"/>
<dbReference type="SMART" id="SM00904">
    <property type="entry name" value="Flavokinase"/>
    <property type="match status" value="1"/>
</dbReference>
<dbReference type="PIRSF" id="PIRSF004491">
    <property type="entry name" value="FAD_Synth"/>
    <property type="match status" value="1"/>
</dbReference>
<dbReference type="InterPro" id="IPR015864">
    <property type="entry name" value="FAD_synthase"/>
</dbReference>
<evidence type="ECO:0000256" key="5">
    <source>
        <dbReference type="ARBA" id="ARBA00022679"/>
    </source>
</evidence>
<evidence type="ECO:0000256" key="6">
    <source>
        <dbReference type="ARBA" id="ARBA00022695"/>
    </source>
</evidence>
<dbReference type="EMBL" id="DVJJ01000050">
    <property type="protein sequence ID" value="HIS64311.1"/>
    <property type="molecule type" value="Genomic_DNA"/>
</dbReference>
<dbReference type="InterPro" id="IPR002606">
    <property type="entry name" value="Riboflavin_kinase_bac"/>
</dbReference>
<dbReference type="PANTHER" id="PTHR22749:SF6">
    <property type="entry name" value="RIBOFLAVIN KINASE"/>
    <property type="match status" value="1"/>
</dbReference>
<dbReference type="InterPro" id="IPR023465">
    <property type="entry name" value="Riboflavin_kinase_dom_sf"/>
</dbReference>
<name>A0A9D1JSL3_9FIRM</name>
<evidence type="ECO:0000256" key="3">
    <source>
        <dbReference type="ARBA" id="ARBA00022630"/>
    </source>
</evidence>
<keyword evidence="8 14" id="KW-0418">Kinase</keyword>
<sequence length="317" mass="34907">MELQRVIAIGFFDGVHRGHGALLARARQVADRLGLPAAAVTFDHHPASVLGGRAVSLLSTPEERAGLMVRLYGMDEVLICPFDRETAQMPWRSYVSDLLHRQYGAVHVVCGEDHRFGWRGEGDAVRLQQLCTRLGMGCDVIPKVEIGGSAVSSTRIRALLERGDVAGANELLGHPHCLTGRVVHGRQLGRQLGTPTANLLLPDGVLAPAYGVYATRVWVGERSYAAVANVGVRPTVDGVGAVTVEPWLLDFTGNLYDREVRVDFYEFLRPEQKFDGLDQLRQAILLNADQTRAYFAHREQPKVSEFSLYNGENDVIN</sequence>
<evidence type="ECO:0000256" key="11">
    <source>
        <dbReference type="ARBA" id="ARBA00023268"/>
    </source>
</evidence>
<dbReference type="GO" id="GO:0009398">
    <property type="term" value="P:FMN biosynthetic process"/>
    <property type="evidence" value="ECO:0007669"/>
    <property type="project" value="UniProtKB-UniRule"/>
</dbReference>
<evidence type="ECO:0000256" key="12">
    <source>
        <dbReference type="ARBA" id="ARBA00047880"/>
    </source>
</evidence>
<evidence type="ECO:0000313" key="17">
    <source>
        <dbReference type="Proteomes" id="UP000886741"/>
    </source>
</evidence>